<keyword evidence="3 6" id="KW-1133">Transmembrane helix</keyword>
<dbReference type="GO" id="GO:0005886">
    <property type="term" value="C:plasma membrane"/>
    <property type="evidence" value="ECO:0007669"/>
    <property type="project" value="TreeGrafter"/>
</dbReference>
<comment type="caution">
    <text evidence="7">The sequence shown here is derived from an EMBL/GenBank/DDBJ whole genome shotgun (WGS) entry which is preliminary data.</text>
</comment>
<dbReference type="InterPro" id="IPR036259">
    <property type="entry name" value="MFS_trans_sf"/>
</dbReference>
<evidence type="ECO:0000256" key="6">
    <source>
        <dbReference type="SAM" id="Phobius"/>
    </source>
</evidence>
<organism evidence="7 8">
    <name type="scientific">Zymoseptoria brevis</name>
    <dbReference type="NCBI Taxonomy" id="1047168"/>
    <lineage>
        <taxon>Eukaryota</taxon>
        <taxon>Fungi</taxon>
        <taxon>Dikarya</taxon>
        <taxon>Ascomycota</taxon>
        <taxon>Pezizomycotina</taxon>
        <taxon>Dothideomycetes</taxon>
        <taxon>Dothideomycetidae</taxon>
        <taxon>Mycosphaerellales</taxon>
        <taxon>Mycosphaerellaceae</taxon>
        <taxon>Zymoseptoria</taxon>
    </lineage>
</organism>
<evidence type="ECO:0000256" key="1">
    <source>
        <dbReference type="ARBA" id="ARBA00004141"/>
    </source>
</evidence>
<dbReference type="Proteomes" id="UP000033647">
    <property type="component" value="Unassembled WGS sequence"/>
</dbReference>
<feature type="compositionally biased region" description="Polar residues" evidence="5">
    <location>
        <begin position="199"/>
        <end position="208"/>
    </location>
</feature>
<name>A0A0F4GBH2_9PEZI</name>
<keyword evidence="8" id="KW-1185">Reference proteome</keyword>
<feature type="transmembrane region" description="Helical" evidence="6">
    <location>
        <begin position="141"/>
        <end position="159"/>
    </location>
</feature>
<evidence type="ECO:0008006" key="9">
    <source>
        <dbReference type="Google" id="ProtNLM"/>
    </source>
</evidence>
<proteinExistence type="predicted"/>
<reference evidence="7 8" key="1">
    <citation type="submission" date="2015-03" db="EMBL/GenBank/DDBJ databases">
        <title>RNA-seq based gene annotation and comparative genomics of four Zymoseptoria species reveal species-specific pathogenicity related genes and transposable element activity.</title>
        <authorList>
            <person name="Grandaubert J."/>
            <person name="Bhattacharyya A."/>
            <person name="Stukenbrock E.H."/>
        </authorList>
    </citation>
    <scope>NUCLEOTIDE SEQUENCE [LARGE SCALE GENOMIC DNA]</scope>
    <source>
        <strain evidence="7 8">Zb18110</strain>
    </source>
</reference>
<dbReference type="AlphaFoldDB" id="A0A0F4GBH2"/>
<dbReference type="Gene3D" id="1.20.1250.20">
    <property type="entry name" value="MFS general substrate transporter like domains"/>
    <property type="match status" value="1"/>
</dbReference>
<dbReference type="EMBL" id="LAFY01004256">
    <property type="protein sequence ID" value="KJX93530.1"/>
    <property type="molecule type" value="Genomic_DNA"/>
</dbReference>
<dbReference type="STRING" id="1047168.A0A0F4GBH2"/>
<gene>
    <name evidence="7" type="ORF">TI39_contig4297g00002</name>
</gene>
<sequence length="236" mass="26883">MEAGWFYSGHQIRRYFSTRLTSLRPPRAALKNPWEIVRELDGHQWAMFGVSFAAWTWDAFDFFTVGLCVTEIAEDFGELPSAITWGITITLMLRSVRALISGSIGDRYGRKWIMIANFSLFIILELPPSPDVKKRFDYEKVIGIYMGISFVVIMILVFLGPEMTQKERDEEASVVLELEEVRVNGRSIREIGRRGKTTAGETASSSGNEEGMAEKRVRVGRARPRLLALKMSNIYF</sequence>
<dbReference type="GO" id="GO:0035879">
    <property type="term" value="P:plasma membrane lactate transport"/>
    <property type="evidence" value="ECO:0007669"/>
    <property type="project" value="TreeGrafter"/>
</dbReference>
<keyword evidence="2 6" id="KW-0812">Transmembrane</keyword>
<evidence type="ECO:0000256" key="3">
    <source>
        <dbReference type="ARBA" id="ARBA00022989"/>
    </source>
</evidence>
<evidence type="ECO:0000313" key="8">
    <source>
        <dbReference type="Proteomes" id="UP000033647"/>
    </source>
</evidence>
<keyword evidence="4 6" id="KW-0472">Membrane</keyword>
<protein>
    <recommendedName>
        <fullName evidence="9">Major facilitator superfamily (MFS) profile domain-containing protein</fullName>
    </recommendedName>
</protein>
<evidence type="ECO:0000256" key="5">
    <source>
        <dbReference type="SAM" id="MobiDB-lite"/>
    </source>
</evidence>
<dbReference type="GO" id="GO:0015355">
    <property type="term" value="F:secondary active monocarboxylate transmembrane transporter activity"/>
    <property type="evidence" value="ECO:0007669"/>
    <property type="project" value="TreeGrafter"/>
</dbReference>
<feature type="region of interest" description="Disordered" evidence="5">
    <location>
        <begin position="192"/>
        <end position="216"/>
    </location>
</feature>
<evidence type="ECO:0000256" key="4">
    <source>
        <dbReference type="ARBA" id="ARBA00023136"/>
    </source>
</evidence>
<dbReference type="OrthoDB" id="5296287at2759"/>
<comment type="subcellular location">
    <subcellularLocation>
        <location evidence="1">Membrane</location>
        <topology evidence="1">Multi-pass membrane protein</topology>
    </subcellularLocation>
</comment>
<evidence type="ECO:0000313" key="7">
    <source>
        <dbReference type="EMBL" id="KJX93530.1"/>
    </source>
</evidence>
<dbReference type="PANTHER" id="PTHR23508:SF10">
    <property type="entry name" value="CARBOXYLIC ACID TRANSPORTER PROTEIN HOMOLOG"/>
    <property type="match status" value="1"/>
</dbReference>
<evidence type="ECO:0000256" key="2">
    <source>
        <dbReference type="ARBA" id="ARBA00022692"/>
    </source>
</evidence>
<dbReference type="SUPFAM" id="SSF103473">
    <property type="entry name" value="MFS general substrate transporter"/>
    <property type="match status" value="1"/>
</dbReference>
<dbReference type="PANTHER" id="PTHR23508">
    <property type="entry name" value="CARBOXYLIC ACID TRANSPORTER PROTEIN HOMOLOG"/>
    <property type="match status" value="1"/>
</dbReference>
<accession>A0A0F4GBH2</accession>